<evidence type="ECO:0000256" key="4">
    <source>
        <dbReference type="ARBA" id="ARBA00023125"/>
    </source>
</evidence>
<proteinExistence type="predicted"/>
<dbReference type="RefSeq" id="WP_200965796.1">
    <property type="nucleotide sequence ID" value="NZ_BMAQ01000005.1"/>
</dbReference>
<dbReference type="GO" id="GO:0000976">
    <property type="term" value="F:transcription cis-regulatory region binding"/>
    <property type="evidence" value="ECO:0007669"/>
    <property type="project" value="TreeGrafter"/>
</dbReference>
<dbReference type="InterPro" id="IPR011006">
    <property type="entry name" value="CheY-like_superfamily"/>
</dbReference>
<dbReference type="SMART" id="SM00850">
    <property type="entry name" value="LytTR"/>
    <property type="match status" value="1"/>
</dbReference>
<comment type="caution">
    <text evidence="9">The sequence shown here is derived from an EMBL/GenBank/DDBJ whole genome shotgun (WGS) entry which is preliminary data.</text>
</comment>
<dbReference type="GO" id="GO:0006355">
    <property type="term" value="P:regulation of DNA-templated transcription"/>
    <property type="evidence" value="ECO:0007669"/>
    <property type="project" value="TreeGrafter"/>
</dbReference>
<dbReference type="EMBL" id="BMAQ01000005">
    <property type="protein sequence ID" value="GFR37526.1"/>
    <property type="molecule type" value="Genomic_DNA"/>
</dbReference>
<evidence type="ECO:0000256" key="2">
    <source>
        <dbReference type="ARBA" id="ARBA00023012"/>
    </source>
</evidence>
<dbReference type="InterPro" id="IPR039420">
    <property type="entry name" value="WalR-like"/>
</dbReference>
<keyword evidence="2" id="KW-0902">Two-component regulatory system</keyword>
<name>A0A916QB65_9BACL</name>
<feature type="modified residue" description="4-aspartylphosphate" evidence="6">
    <location>
        <position position="57"/>
    </location>
</feature>
<dbReference type="InterPro" id="IPR007492">
    <property type="entry name" value="LytTR_DNA-bd_dom"/>
</dbReference>
<dbReference type="Proteomes" id="UP000654993">
    <property type="component" value="Unassembled WGS sequence"/>
</dbReference>
<evidence type="ECO:0000256" key="1">
    <source>
        <dbReference type="ARBA" id="ARBA00022553"/>
    </source>
</evidence>
<accession>A0A916QB65</accession>
<dbReference type="PROSITE" id="PS50110">
    <property type="entry name" value="RESPONSE_REGULATORY"/>
    <property type="match status" value="1"/>
</dbReference>
<evidence type="ECO:0000256" key="6">
    <source>
        <dbReference type="PROSITE-ProRule" id="PRU00169"/>
    </source>
</evidence>
<evidence type="ECO:0000313" key="9">
    <source>
        <dbReference type="EMBL" id="GFR37526.1"/>
    </source>
</evidence>
<gene>
    <name evidence="9" type="ORF">PRECH8_08220</name>
</gene>
<dbReference type="PROSITE" id="PS50930">
    <property type="entry name" value="HTH_LYTTR"/>
    <property type="match status" value="1"/>
</dbReference>
<dbReference type="Pfam" id="PF00072">
    <property type="entry name" value="Response_reg"/>
    <property type="match status" value="1"/>
</dbReference>
<dbReference type="AlphaFoldDB" id="A0A916QB65"/>
<keyword evidence="4" id="KW-0238">DNA-binding</keyword>
<keyword evidence="10" id="KW-1185">Reference proteome</keyword>
<evidence type="ECO:0008006" key="11">
    <source>
        <dbReference type="Google" id="ProtNLM"/>
    </source>
</evidence>
<keyword evidence="1 6" id="KW-0597">Phosphoprotein</keyword>
<protein>
    <recommendedName>
        <fullName evidence="11">Two component transcriptional regulator, LytTR family</fullName>
    </recommendedName>
</protein>
<feature type="domain" description="HTH LytTR-type" evidence="8">
    <location>
        <begin position="143"/>
        <end position="253"/>
    </location>
</feature>
<keyword evidence="3" id="KW-0805">Transcription regulation</keyword>
<dbReference type="Pfam" id="PF04397">
    <property type="entry name" value="LytTR"/>
    <property type="match status" value="1"/>
</dbReference>
<dbReference type="SUPFAM" id="SSF52172">
    <property type="entry name" value="CheY-like"/>
    <property type="match status" value="1"/>
</dbReference>
<dbReference type="SMART" id="SM00448">
    <property type="entry name" value="REC"/>
    <property type="match status" value="1"/>
</dbReference>
<dbReference type="GO" id="GO:0005829">
    <property type="term" value="C:cytosol"/>
    <property type="evidence" value="ECO:0007669"/>
    <property type="project" value="TreeGrafter"/>
</dbReference>
<dbReference type="Gene3D" id="3.40.50.2300">
    <property type="match status" value="1"/>
</dbReference>
<dbReference type="Gene3D" id="2.40.50.1020">
    <property type="entry name" value="LytTr DNA-binding domain"/>
    <property type="match status" value="1"/>
</dbReference>
<evidence type="ECO:0000259" key="7">
    <source>
        <dbReference type="PROSITE" id="PS50110"/>
    </source>
</evidence>
<dbReference type="PANTHER" id="PTHR48111">
    <property type="entry name" value="REGULATOR OF RPOS"/>
    <property type="match status" value="1"/>
</dbReference>
<dbReference type="InterPro" id="IPR001789">
    <property type="entry name" value="Sig_transdc_resp-reg_receiver"/>
</dbReference>
<evidence type="ECO:0000256" key="5">
    <source>
        <dbReference type="ARBA" id="ARBA00023163"/>
    </source>
</evidence>
<reference evidence="9" key="1">
    <citation type="submission" date="2020-08" db="EMBL/GenBank/DDBJ databases">
        <authorList>
            <person name="Uke A."/>
            <person name="Chhe C."/>
            <person name="Baramee S."/>
            <person name="Kosugi A."/>
        </authorList>
    </citation>
    <scope>NUCLEOTIDE SEQUENCE</scope>
    <source>
        <strain evidence="9">DA-C8</strain>
    </source>
</reference>
<keyword evidence="5" id="KW-0804">Transcription</keyword>
<dbReference type="GO" id="GO:0032993">
    <property type="term" value="C:protein-DNA complex"/>
    <property type="evidence" value="ECO:0007669"/>
    <property type="project" value="TreeGrafter"/>
</dbReference>
<feature type="domain" description="Response regulatory" evidence="7">
    <location>
        <begin position="7"/>
        <end position="123"/>
    </location>
</feature>
<sequence>MLDRSYAVLIAEDMLLQRQLLIQYCEKLSLQVVGETGSGTRLIEMAAALKPDIILLDIKLNNLSGIEAYRTIRRSGLTPQVIFTTGSNEPEHMLTGINEFDSVGYLTKPIKFAEFQTAIERAIRRILQEQLLLDREVQEANWIRASYHKRDFTFNESAVIYVEKVSKRALHIYLTNDESYRLTSSLQEIQRQSKGALFSPHRTYLVNIYHILHVVPDPSTHGNHLLIMRNDAMIPLTRRQYGIYVELRERIAKKNILR</sequence>
<evidence type="ECO:0000256" key="3">
    <source>
        <dbReference type="ARBA" id="ARBA00023015"/>
    </source>
</evidence>
<dbReference type="PANTHER" id="PTHR48111:SF1">
    <property type="entry name" value="TWO-COMPONENT RESPONSE REGULATOR ORR33"/>
    <property type="match status" value="1"/>
</dbReference>
<evidence type="ECO:0000313" key="10">
    <source>
        <dbReference type="Proteomes" id="UP000654993"/>
    </source>
</evidence>
<organism evidence="9 10">
    <name type="scientific">Insulibacter thermoxylanivorax</name>
    <dbReference type="NCBI Taxonomy" id="2749268"/>
    <lineage>
        <taxon>Bacteria</taxon>
        <taxon>Bacillati</taxon>
        <taxon>Bacillota</taxon>
        <taxon>Bacilli</taxon>
        <taxon>Bacillales</taxon>
        <taxon>Paenibacillaceae</taxon>
        <taxon>Insulibacter</taxon>
    </lineage>
</organism>
<reference evidence="9" key="2">
    <citation type="journal article" date="2021" name="Data Brief">
        <title>Draft genome sequence data of the facultative, thermophilic, xylanolytic bacterium Paenibacillus sp. strain DA-C8.</title>
        <authorList>
            <person name="Chhe C."/>
            <person name="Uke A."/>
            <person name="Baramee S."/>
            <person name="Ungkulpasvich U."/>
            <person name="Tachaapaikoon C."/>
            <person name="Pason P."/>
            <person name="Waeonukul R."/>
            <person name="Ratanakhanokchai K."/>
            <person name="Kosugi A."/>
        </authorList>
    </citation>
    <scope>NUCLEOTIDE SEQUENCE</scope>
    <source>
        <strain evidence="9">DA-C8</strain>
    </source>
</reference>
<evidence type="ECO:0000259" key="8">
    <source>
        <dbReference type="PROSITE" id="PS50930"/>
    </source>
</evidence>
<dbReference type="GO" id="GO:0000156">
    <property type="term" value="F:phosphorelay response regulator activity"/>
    <property type="evidence" value="ECO:0007669"/>
    <property type="project" value="TreeGrafter"/>
</dbReference>